<reference evidence="1 2" key="1">
    <citation type="submission" date="2020-08" db="EMBL/GenBank/DDBJ databases">
        <title>Genomic Encyclopedia of Type Strains, Phase IV (KMG-IV): sequencing the most valuable type-strain genomes for metagenomic binning, comparative biology and taxonomic classification.</title>
        <authorList>
            <person name="Goeker M."/>
        </authorList>
    </citation>
    <scope>NUCLEOTIDE SEQUENCE [LARGE SCALE GENOMIC DNA]</scope>
    <source>
        <strain evidence="1 2">DSM 106739</strain>
    </source>
</reference>
<dbReference type="InterPro" id="IPR029033">
    <property type="entry name" value="His_PPase_superfam"/>
</dbReference>
<evidence type="ECO:0000313" key="1">
    <source>
        <dbReference type="EMBL" id="MBB4012432.1"/>
    </source>
</evidence>
<dbReference type="CDD" id="cd07067">
    <property type="entry name" value="HP_PGM_like"/>
    <property type="match status" value="1"/>
</dbReference>
<accession>A0A840BLB8</accession>
<organism evidence="1 2">
    <name type="scientific">Niveibacterium umoris</name>
    <dbReference type="NCBI Taxonomy" id="1193620"/>
    <lineage>
        <taxon>Bacteria</taxon>
        <taxon>Pseudomonadati</taxon>
        <taxon>Pseudomonadota</taxon>
        <taxon>Betaproteobacteria</taxon>
        <taxon>Rhodocyclales</taxon>
        <taxon>Rhodocyclaceae</taxon>
        <taxon>Niveibacterium</taxon>
    </lineage>
</organism>
<dbReference type="Proteomes" id="UP000561045">
    <property type="component" value="Unassembled WGS sequence"/>
</dbReference>
<dbReference type="SUPFAM" id="SSF53254">
    <property type="entry name" value="Phosphoglycerate mutase-like"/>
    <property type="match status" value="1"/>
</dbReference>
<dbReference type="InterPro" id="IPR013078">
    <property type="entry name" value="His_Pase_superF_clade-1"/>
</dbReference>
<dbReference type="EC" id="3.1.3.-" evidence="1"/>
<dbReference type="Gene3D" id="3.40.50.1240">
    <property type="entry name" value="Phosphoglycerate mutase-like"/>
    <property type="match status" value="1"/>
</dbReference>
<comment type="caution">
    <text evidence="1">The sequence shown here is derived from an EMBL/GenBank/DDBJ whole genome shotgun (WGS) entry which is preliminary data.</text>
</comment>
<keyword evidence="1" id="KW-0378">Hydrolase</keyword>
<evidence type="ECO:0000313" key="2">
    <source>
        <dbReference type="Proteomes" id="UP000561045"/>
    </source>
</evidence>
<dbReference type="AlphaFoldDB" id="A0A840BLB8"/>
<proteinExistence type="predicted"/>
<dbReference type="Pfam" id="PF00300">
    <property type="entry name" value="His_Phos_1"/>
    <property type="match status" value="1"/>
</dbReference>
<protein>
    <submittedName>
        <fullName evidence="1">Phosphohistidine phosphatase</fullName>
        <ecNumber evidence="1">3.1.3.-</ecNumber>
    </submittedName>
</protein>
<dbReference type="EMBL" id="JACIET010000001">
    <property type="protein sequence ID" value="MBB4012432.1"/>
    <property type="molecule type" value="Genomic_DNA"/>
</dbReference>
<sequence length="156" mass="17033">MSEERGLDLLLWRHAEAVDGFPDAARTLSPRGERQAERMAAWLDQHAPKDLRVVVSPATRTRQTVAPLQREHEISAQVGTDASAEDVLSAAGWPDANGAVLIVGHQPTLGQVAATLLGQPGADISFKKGALWWFRVRERFGVRETVLRAVIPAELV</sequence>
<name>A0A840BLB8_9RHOO</name>
<dbReference type="GO" id="GO:0016787">
    <property type="term" value="F:hydrolase activity"/>
    <property type="evidence" value="ECO:0007669"/>
    <property type="project" value="UniProtKB-KW"/>
</dbReference>
<gene>
    <name evidence="1" type="ORF">GGR36_001740</name>
</gene>
<keyword evidence="2" id="KW-1185">Reference proteome</keyword>
<dbReference type="SMART" id="SM00855">
    <property type="entry name" value="PGAM"/>
    <property type="match status" value="1"/>
</dbReference>